<dbReference type="PROSITE" id="PS51186">
    <property type="entry name" value="GNAT"/>
    <property type="match status" value="1"/>
</dbReference>
<dbReference type="RefSeq" id="WP_038650056.1">
    <property type="nucleotide sequence ID" value="NZ_CP004372.1"/>
</dbReference>
<dbReference type="CDD" id="cd04301">
    <property type="entry name" value="NAT_SF"/>
    <property type="match status" value="1"/>
</dbReference>
<dbReference type="EC" id="2.3.1.-" evidence="4"/>
<evidence type="ECO:0000259" key="3">
    <source>
        <dbReference type="PROSITE" id="PS51186"/>
    </source>
</evidence>
<dbReference type="SUPFAM" id="SSF55729">
    <property type="entry name" value="Acyl-CoA N-acyltransferases (Nat)"/>
    <property type="match status" value="1"/>
</dbReference>
<keyword evidence="2 4" id="KW-0012">Acyltransferase</keyword>
<dbReference type="STRING" id="1294273.roselon_00417"/>
<dbReference type="InterPro" id="IPR000182">
    <property type="entry name" value="GNAT_dom"/>
</dbReference>
<dbReference type="KEGG" id="red:roselon_00417"/>
<dbReference type="InterPro" id="IPR016181">
    <property type="entry name" value="Acyl_CoA_acyltransferase"/>
</dbReference>
<gene>
    <name evidence="4" type="ORF">roselon_00417</name>
</gene>
<keyword evidence="1 4" id="KW-0808">Transferase</keyword>
<dbReference type="PANTHER" id="PTHR43420">
    <property type="entry name" value="ACETYLTRANSFERASE"/>
    <property type="match status" value="1"/>
</dbReference>
<dbReference type="InterPro" id="IPR050680">
    <property type="entry name" value="YpeA/RimI_acetyltransf"/>
</dbReference>
<feature type="domain" description="N-acetyltransferase" evidence="3">
    <location>
        <begin position="1"/>
        <end position="137"/>
    </location>
</feature>
<organism evidence="4 5">
    <name type="scientific">Roseicyclus elongatus DSM 19469</name>
    <dbReference type="NCBI Taxonomy" id="1294273"/>
    <lineage>
        <taxon>Bacteria</taxon>
        <taxon>Pseudomonadati</taxon>
        <taxon>Pseudomonadota</taxon>
        <taxon>Alphaproteobacteria</taxon>
        <taxon>Rhodobacterales</taxon>
        <taxon>Roseobacteraceae</taxon>
        <taxon>Roseicyclus</taxon>
    </lineage>
</organism>
<dbReference type="HOGENOM" id="CLU_013985_23_2_5"/>
<accession>W8RYE5</accession>
<name>W8RYE5_9RHOB</name>
<dbReference type="PANTHER" id="PTHR43420:SF44">
    <property type="entry name" value="ACETYLTRANSFERASE YPEA"/>
    <property type="match status" value="1"/>
</dbReference>
<reference evidence="4 5" key="1">
    <citation type="submission" date="2013-03" db="EMBL/GenBank/DDBJ databases">
        <authorList>
            <person name="Fiebig A."/>
            <person name="Goeker M."/>
            <person name="Klenk H.-P.P."/>
        </authorList>
    </citation>
    <scope>NUCLEOTIDE SEQUENCE [LARGE SCALE GENOMIC DNA]</scope>
    <source>
        <strain evidence="5">DSM 19469</strain>
    </source>
</reference>
<keyword evidence="5" id="KW-1185">Reference proteome</keyword>
<dbReference type="Gene3D" id="3.40.630.30">
    <property type="match status" value="1"/>
</dbReference>
<sequence length="146" mass="15413">MTTPLRPAEMAALHAAAFADSRPWSEAEIADLLSQPTVQAASTPYGFALLQIIAPDAELLTIAVAPDHQGKGYGRTLLHQAMATARALAATSLFLEVDAENTRACALYAAAGFTRSGLRRGYYAHADGHRSDALMLRVALGPKPPA</sequence>
<dbReference type="Proteomes" id="UP000019593">
    <property type="component" value="Chromosome"/>
</dbReference>
<dbReference type="AlphaFoldDB" id="W8RYE5"/>
<dbReference type="GO" id="GO:0016747">
    <property type="term" value="F:acyltransferase activity, transferring groups other than amino-acyl groups"/>
    <property type="evidence" value="ECO:0007669"/>
    <property type="project" value="InterPro"/>
</dbReference>
<dbReference type="Pfam" id="PF00583">
    <property type="entry name" value="Acetyltransf_1"/>
    <property type="match status" value="1"/>
</dbReference>
<evidence type="ECO:0000313" key="4">
    <source>
        <dbReference type="EMBL" id="AHM02862.1"/>
    </source>
</evidence>
<proteinExistence type="predicted"/>
<evidence type="ECO:0000313" key="5">
    <source>
        <dbReference type="Proteomes" id="UP000019593"/>
    </source>
</evidence>
<evidence type="ECO:0000256" key="1">
    <source>
        <dbReference type="ARBA" id="ARBA00022679"/>
    </source>
</evidence>
<protein>
    <submittedName>
        <fullName evidence="4">Ribosomal-protein-S18p-alanine acetyltransferase</fullName>
        <ecNumber evidence="4">2.3.1.-</ecNumber>
    </submittedName>
</protein>
<dbReference type="eggNOG" id="COG0456">
    <property type="taxonomic scope" value="Bacteria"/>
</dbReference>
<dbReference type="EMBL" id="CP004372">
    <property type="protein sequence ID" value="AHM02862.1"/>
    <property type="molecule type" value="Genomic_DNA"/>
</dbReference>
<evidence type="ECO:0000256" key="2">
    <source>
        <dbReference type="ARBA" id="ARBA00023315"/>
    </source>
</evidence>